<evidence type="ECO:0000313" key="2">
    <source>
        <dbReference type="Proteomes" id="UP000076154"/>
    </source>
</evidence>
<protein>
    <submittedName>
        <fullName evidence="1">Uncharacterized protein</fullName>
    </submittedName>
</protein>
<reference evidence="1" key="1">
    <citation type="submission" date="2018-04" db="EMBL/GenBank/DDBJ databases">
        <title>Whole genome sequencing of Hypsizygus marmoreus.</title>
        <authorList>
            <person name="Choi I.-G."/>
            <person name="Min B."/>
            <person name="Kim J.-G."/>
            <person name="Kim S."/>
            <person name="Oh Y.-L."/>
            <person name="Kong W.-S."/>
            <person name="Park H."/>
            <person name="Jeong J."/>
            <person name="Song E.-S."/>
        </authorList>
    </citation>
    <scope>NUCLEOTIDE SEQUENCE [LARGE SCALE GENOMIC DNA]</scope>
    <source>
        <strain evidence="1">51987-8</strain>
    </source>
</reference>
<dbReference type="InParanoid" id="A0A369JH35"/>
<proteinExistence type="predicted"/>
<gene>
    <name evidence="1" type="ORF">Hypma_000612</name>
</gene>
<name>A0A369JH35_HYPMA</name>
<dbReference type="AlphaFoldDB" id="A0A369JH35"/>
<dbReference type="EMBL" id="LUEZ02000106">
    <property type="protein sequence ID" value="RDB18136.1"/>
    <property type="molecule type" value="Genomic_DNA"/>
</dbReference>
<keyword evidence="2" id="KW-1185">Reference proteome</keyword>
<comment type="caution">
    <text evidence="1">The sequence shown here is derived from an EMBL/GenBank/DDBJ whole genome shotgun (WGS) entry which is preliminary data.</text>
</comment>
<sequence length="93" mass="10413">MQPRNTFRILRHINRCLGASATVASIPEGTTSFPTPISSFISQPSTSIPDVVVSYQLCVRRRVALQSSVVFDQTSPFDPWLHHRRTTVCSRPT</sequence>
<evidence type="ECO:0000313" key="1">
    <source>
        <dbReference type="EMBL" id="RDB18136.1"/>
    </source>
</evidence>
<organism evidence="1 2">
    <name type="scientific">Hypsizygus marmoreus</name>
    <name type="common">White beech mushroom</name>
    <name type="synonym">Agaricus marmoreus</name>
    <dbReference type="NCBI Taxonomy" id="39966"/>
    <lineage>
        <taxon>Eukaryota</taxon>
        <taxon>Fungi</taxon>
        <taxon>Dikarya</taxon>
        <taxon>Basidiomycota</taxon>
        <taxon>Agaricomycotina</taxon>
        <taxon>Agaricomycetes</taxon>
        <taxon>Agaricomycetidae</taxon>
        <taxon>Agaricales</taxon>
        <taxon>Tricholomatineae</taxon>
        <taxon>Lyophyllaceae</taxon>
        <taxon>Hypsizygus</taxon>
    </lineage>
</organism>
<dbReference type="Proteomes" id="UP000076154">
    <property type="component" value="Unassembled WGS sequence"/>
</dbReference>
<accession>A0A369JH35</accession>